<organism evidence="5 6">
    <name type="scientific">Pikeienuella piscinae</name>
    <dbReference type="NCBI Taxonomy" id="2748098"/>
    <lineage>
        <taxon>Bacteria</taxon>
        <taxon>Pseudomonadati</taxon>
        <taxon>Pseudomonadota</taxon>
        <taxon>Alphaproteobacteria</taxon>
        <taxon>Rhodobacterales</taxon>
        <taxon>Paracoccaceae</taxon>
        <taxon>Pikeienuella</taxon>
    </lineage>
</organism>
<dbReference type="GO" id="GO:0042597">
    <property type="term" value="C:periplasmic space"/>
    <property type="evidence" value="ECO:0007669"/>
    <property type="project" value="UniProtKB-SubCell"/>
</dbReference>
<dbReference type="AlphaFoldDB" id="A0A7L5BWX9"/>
<dbReference type="InterPro" id="IPR038404">
    <property type="entry name" value="TRAP_DctP_sf"/>
</dbReference>
<keyword evidence="2 4" id="KW-0732">Signal</keyword>
<evidence type="ECO:0000256" key="3">
    <source>
        <dbReference type="ARBA" id="ARBA00022764"/>
    </source>
</evidence>
<reference evidence="5 6" key="1">
    <citation type="submission" date="2020-02" db="EMBL/GenBank/DDBJ databases">
        <title>complete genome sequence of Rhodobacteraceae bacterium.</title>
        <authorList>
            <person name="Park J."/>
            <person name="Kim Y.-S."/>
            <person name="Kim K.-H."/>
        </authorList>
    </citation>
    <scope>NUCLEOTIDE SEQUENCE [LARGE SCALE GENOMIC DNA]</scope>
    <source>
        <strain evidence="5 6">RR4-56</strain>
    </source>
</reference>
<proteinExistence type="predicted"/>
<comment type="subcellular location">
    <subcellularLocation>
        <location evidence="1">Periplasm</location>
    </subcellularLocation>
</comment>
<evidence type="ECO:0000256" key="1">
    <source>
        <dbReference type="ARBA" id="ARBA00004418"/>
    </source>
</evidence>
<evidence type="ECO:0000313" key="5">
    <source>
        <dbReference type="EMBL" id="QIE54384.1"/>
    </source>
</evidence>
<evidence type="ECO:0008006" key="7">
    <source>
        <dbReference type="Google" id="ProtNLM"/>
    </source>
</evidence>
<dbReference type="PANTHER" id="PTHR33376:SF5">
    <property type="entry name" value="EXTRACYTOPLASMIC SOLUTE RECEPTOR PROTEIN"/>
    <property type="match status" value="1"/>
</dbReference>
<evidence type="ECO:0000256" key="2">
    <source>
        <dbReference type="ARBA" id="ARBA00022729"/>
    </source>
</evidence>
<dbReference type="Proteomes" id="UP000503336">
    <property type="component" value="Chromosome"/>
</dbReference>
<dbReference type="Gene3D" id="3.40.190.170">
    <property type="entry name" value="Bacterial extracellular solute-binding protein, family 7"/>
    <property type="match status" value="1"/>
</dbReference>
<name>A0A7L5BWX9_9RHOB</name>
<dbReference type="RefSeq" id="WP_165094534.1">
    <property type="nucleotide sequence ID" value="NZ_CP049056.1"/>
</dbReference>
<dbReference type="KEGG" id="hdh:G5B40_02380"/>
<dbReference type="GO" id="GO:0055085">
    <property type="term" value="P:transmembrane transport"/>
    <property type="evidence" value="ECO:0007669"/>
    <property type="project" value="InterPro"/>
</dbReference>
<keyword evidence="6" id="KW-1185">Reference proteome</keyword>
<dbReference type="Pfam" id="PF03480">
    <property type="entry name" value="DctP"/>
    <property type="match status" value="1"/>
</dbReference>
<feature type="chain" id="PRO_5029564006" description="C4-dicarboxylate ABC transporter substrate-binding protein" evidence="4">
    <location>
        <begin position="29"/>
        <end position="374"/>
    </location>
</feature>
<feature type="signal peptide" evidence="4">
    <location>
        <begin position="1"/>
        <end position="28"/>
    </location>
</feature>
<dbReference type="CDD" id="cd13666">
    <property type="entry name" value="PBP2_TRAP_DctP_like_1"/>
    <property type="match status" value="1"/>
</dbReference>
<protein>
    <recommendedName>
        <fullName evidence="7">C4-dicarboxylate ABC transporter substrate-binding protein</fullName>
    </recommendedName>
</protein>
<dbReference type="PANTHER" id="PTHR33376">
    <property type="match status" value="1"/>
</dbReference>
<sequence length="374" mass="40575">MVRRMLLMSAPIAIAIAVGATFAGAAQAETHLTYGSTLPAPHLAHHAALEPFFERVSDATDGAVTWEIMPGGTMGGVKEVVQMLRDNVTDSGLILDLFTRRELPVTSTVSDLITLPDDFIVYGAAANEFQLIACPECVAERSEQNIVGLAYYGPDPYRLMCRDQTRTYADLQNKKTRATGRLGVLMQEFGATTVTIPSSEVYESLQRGQADCTAASTAWLDSYNLKDVVETVIDLPMGSYFNANIMSMNAEVYHGLSESERAAINENLAGLVVDVMLAYKKEGDAGLDNAVASGVELVQPDERLLTALAAFRKGEVENTIATAEAAGVKNARKMVETYLSLVEKWRAILSEIGVDDREAFVAALNREVFSKAKF</sequence>
<evidence type="ECO:0000256" key="4">
    <source>
        <dbReference type="SAM" id="SignalP"/>
    </source>
</evidence>
<dbReference type="EMBL" id="CP049056">
    <property type="protein sequence ID" value="QIE54384.1"/>
    <property type="molecule type" value="Genomic_DNA"/>
</dbReference>
<gene>
    <name evidence="5" type="ORF">G5B40_02380</name>
</gene>
<keyword evidence="3" id="KW-0574">Periplasm</keyword>
<dbReference type="InterPro" id="IPR018389">
    <property type="entry name" value="DctP_fam"/>
</dbReference>
<accession>A0A7L5BWX9</accession>
<evidence type="ECO:0000313" key="6">
    <source>
        <dbReference type="Proteomes" id="UP000503336"/>
    </source>
</evidence>
<dbReference type="NCBIfam" id="NF037995">
    <property type="entry name" value="TRAP_S1"/>
    <property type="match status" value="1"/>
</dbReference>